<dbReference type="Gene3D" id="3.10.129.10">
    <property type="entry name" value="Hotdog Thioesterase"/>
    <property type="match status" value="1"/>
</dbReference>
<dbReference type="PANTHER" id="PTHR42993:SF1">
    <property type="entry name" value="MAOC-LIKE DEHYDRATASE DOMAIN-CONTAINING PROTEIN"/>
    <property type="match status" value="1"/>
</dbReference>
<accession>A0A845QAD4</accession>
<dbReference type="InterPro" id="IPR039375">
    <property type="entry name" value="NodN-like"/>
</dbReference>
<dbReference type="AlphaFoldDB" id="A0A845QAD4"/>
<dbReference type="GeneID" id="300655215"/>
<dbReference type="Pfam" id="PF01575">
    <property type="entry name" value="MaoC_dehydratas"/>
    <property type="match status" value="1"/>
</dbReference>
<dbReference type="CDD" id="cd03450">
    <property type="entry name" value="NodN"/>
    <property type="match status" value="1"/>
</dbReference>
<reference evidence="2 3" key="1">
    <citation type="journal article" date="2016" name="Int. J. Syst. Evol. Microbiol.">
        <title>Pyruvatibacter mobilis gen. nov., sp. nov., a marine bacterium from the culture broth of Picochlorum sp. 122.</title>
        <authorList>
            <person name="Wang G."/>
            <person name="Tang M."/>
            <person name="Wu H."/>
            <person name="Dai S."/>
            <person name="Li T."/>
            <person name="Chen C."/>
            <person name="He H."/>
            <person name="Fan J."/>
            <person name="Xiang W."/>
            <person name="Li X."/>
        </authorList>
    </citation>
    <scope>NUCLEOTIDE SEQUENCE [LARGE SCALE GENOMIC DNA]</scope>
    <source>
        <strain evidence="2 3">GYP-11</strain>
    </source>
</reference>
<evidence type="ECO:0000313" key="2">
    <source>
        <dbReference type="EMBL" id="NBG95319.1"/>
    </source>
</evidence>
<sequence>MRVFENLDEMAKEVGNEIGVSEWVEIDQDRINLFADATGDHQWIHLDAERTQKELGMPTIAHGYLTLSLLPMLSSKVSGVKSVNRGINYGSNKVRFTNMVPVNSKVRARVKLLKMEPKAGGQQVTNEVTMEVEGSDRPAMVAETLSLLFE</sequence>
<evidence type="ECO:0000313" key="3">
    <source>
        <dbReference type="Proteomes" id="UP000470384"/>
    </source>
</evidence>
<dbReference type="OrthoDB" id="9801735at2"/>
<proteinExistence type="predicted"/>
<gene>
    <name evidence="2" type="ORF">GTQ45_06200</name>
</gene>
<dbReference type="PANTHER" id="PTHR42993">
    <property type="entry name" value="MAOC-LIKE DEHYDRATASE DOMAIN-CONTAINING PROTEIN"/>
    <property type="match status" value="1"/>
</dbReference>
<feature type="domain" description="MaoC-like" evidence="1">
    <location>
        <begin position="11"/>
        <end position="129"/>
    </location>
</feature>
<dbReference type="Proteomes" id="UP000470384">
    <property type="component" value="Unassembled WGS sequence"/>
</dbReference>
<dbReference type="SUPFAM" id="SSF54637">
    <property type="entry name" value="Thioesterase/thiol ester dehydrase-isomerase"/>
    <property type="match status" value="1"/>
</dbReference>
<evidence type="ECO:0000259" key="1">
    <source>
        <dbReference type="Pfam" id="PF01575"/>
    </source>
</evidence>
<protein>
    <submittedName>
        <fullName evidence="2">MaoC family dehydratase</fullName>
    </submittedName>
</protein>
<comment type="caution">
    <text evidence="2">The sequence shown here is derived from an EMBL/GenBank/DDBJ whole genome shotgun (WGS) entry which is preliminary data.</text>
</comment>
<dbReference type="InterPro" id="IPR029069">
    <property type="entry name" value="HotDog_dom_sf"/>
</dbReference>
<dbReference type="InterPro" id="IPR002539">
    <property type="entry name" value="MaoC-like_dom"/>
</dbReference>
<dbReference type="RefSeq" id="WP_160587328.1">
    <property type="nucleotide sequence ID" value="NZ_BMHN01000001.1"/>
</dbReference>
<dbReference type="EMBL" id="WXYQ01000005">
    <property type="protein sequence ID" value="NBG95319.1"/>
    <property type="molecule type" value="Genomic_DNA"/>
</dbReference>
<organism evidence="2 3">
    <name type="scientific">Pyruvatibacter mobilis</name>
    <dbReference type="NCBI Taxonomy" id="1712261"/>
    <lineage>
        <taxon>Bacteria</taxon>
        <taxon>Pseudomonadati</taxon>
        <taxon>Pseudomonadota</taxon>
        <taxon>Alphaproteobacteria</taxon>
        <taxon>Hyphomicrobiales</taxon>
        <taxon>Parvibaculaceae</taxon>
        <taxon>Pyruvatibacter</taxon>
    </lineage>
</organism>
<keyword evidence="3" id="KW-1185">Reference proteome</keyword>
<name>A0A845QAD4_9HYPH</name>